<protein>
    <submittedName>
        <fullName evidence="2">Unnamed protein product</fullName>
    </submittedName>
</protein>
<dbReference type="EMBL" id="BSYA01000019">
    <property type="protein sequence ID" value="GMG25565.1"/>
    <property type="molecule type" value="Genomic_DNA"/>
</dbReference>
<reference evidence="2" key="1">
    <citation type="submission" date="2023-04" db="EMBL/GenBank/DDBJ databases">
        <title>Aspergillus oryzae NBRC 4228.</title>
        <authorList>
            <person name="Ichikawa N."/>
            <person name="Sato H."/>
            <person name="Tonouchi N."/>
        </authorList>
    </citation>
    <scope>NUCLEOTIDE SEQUENCE</scope>
    <source>
        <strain evidence="2">NBRC 4228</strain>
    </source>
</reference>
<organism evidence="2 3">
    <name type="scientific">Aspergillus oryzae</name>
    <name type="common">Yellow koji mold</name>
    <dbReference type="NCBI Taxonomy" id="5062"/>
    <lineage>
        <taxon>Eukaryota</taxon>
        <taxon>Fungi</taxon>
        <taxon>Dikarya</taxon>
        <taxon>Ascomycota</taxon>
        <taxon>Pezizomycotina</taxon>
        <taxon>Eurotiomycetes</taxon>
        <taxon>Eurotiomycetidae</taxon>
        <taxon>Eurotiales</taxon>
        <taxon>Aspergillaceae</taxon>
        <taxon>Aspergillus</taxon>
        <taxon>Aspergillus subgen. Circumdati</taxon>
    </lineage>
</organism>
<dbReference type="Proteomes" id="UP001165205">
    <property type="component" value="Unassembled WGS sequence"/>
</dbReference>
<feature type="region of interest" description="Disordered" evidence="1">
    <location>
        <begin position="1"/>
        <end position="41"/>
    </location>
</feature>
<gene>
    <name evidence="2" type="ORF">Aory04_000258100</name>
</gene>
<feature type="compositionally biased region" description="Polar residues" evidence="1">
    <location>
        <begin position="29"/>
        <end position="39"/>
    </location>
</feature>
<evidence type="ECO:0000313" key="2">
    <source>
        <dbReference type="EMBL" id="GMG25565.1"/>
    </source>
</evidence>
<dbReference type="AlphaFoldDB" id="A0AAN5BTA8"/>
<feature type="compositionally biased region" description="Basic and acidic residues" evidence="1">
    <location>
        <begin position="9"/>
        <end position="21"/>
    </location>
</feature>
<accession>A0AAN5BTA8</accession>
<evidence type="ECO:0000313" key="3">
    <source>
        <dbReference type="Proteomes" id="UP001165205"/>
    </source>
</evidence>
<proteinExistence type="predicted"/>
<evidence type="ECO:0000256" key="1">
    <source>
        <dbReference type="SAM" id="MobiDB-lite"/>
    </source>
</evidence>
<name>A0AAN5BTA8_ASPOZ</name>
<sequence>MIDTTHQQEQADSKCHHRTADMKPLGDLATSTAEDTTGDTCAEVSIDPDGCDKRPVCEGPVLGVGWIIRSIPGD</sequence>
<comment type="caution">
    <text evidence="2">The sequence shown here is derived from an EMBL/GenBank/DDBJ whole genome shotgun (WGS) entry which is preliminary data.</text>
</comment>